<name>A0ABW4H086_9LACO</name>
<dbReference type="InterPro" id="IPR050678">
    <property type="entry name" value="DNA_Partitioning_ATPase"/>
</dbReference>
<dbReference type="EMBL" id="JBHTOM010000001">
    <property type="protein sequence ID" value="MFD1548141.1"/>
    <property type="molecule type" value="Genomic_DNA"/>
</dbReference>
<organism evidence="2 3">
    <name type="scientific">Levilactobacillus fuyuanensis</name>
    <dbReference type="NCBI Taxonomy" id="2486022"/>
    <lineage>
        <taxon>Bacteria</taxon>
        <taxon>Bacillati</taxon>
        <taxon>Bacillota</taxon>
        <taxon>Bacilli</taxon>
        <taxon>Lactobacillales</taxon>
        <taxon>Lactobacillaceae</taxon>
        <taxon>Levilactobacillus</taxon>
    </lineage>
</organism>
<reference evidence="3" key="1">
    <citation type="journal article" date="2019" name="Int. J. Syst. Evol. Microbiol.">
        <title>The Global Catalogue of Microorganisms (GCM) 10K type strain sequencing project: providing services to taxonomists for standard genome sequencing and annotation.</title>
        <authorList>
            <consortium name="The Broad Institute Genomics Platform"/>
            <consortium name="The Broad Institute Genome Sequencing Center for Infectious Disease"/>
            <person name="Wu L."/>
            <person name="Ma J."/>
        </authorList>
    </citation>
    <scope>NUCLEOTIDE SEQUENCE [LARGE SCALE GENOMIC DNA]</scope>
    <source>
        <strain evidence="3">CCM 8906</strain>
    </source>
</reference>
<evidence type="ECO:0000313" key="2">
    <source>
        <dbReference type="EMBL" id="MFD1548141.1"/>
    </source>
</evidence>
<dbReference type="InterPro" id="IPR027417">
    <property type="entry name" value="P-loop_NTPase"/>
</dbReference>
<accession>A0ABW4H086</accession>
<dbReference type="InterPro" id="IPR025669">
    <property type="entry name" value="AAA_dom"/>
</dbReference>
<proteinExistence type="predicted"/>
<feature type="domain" description="AAA" evidence="1">
    <location>
        <begin position="12"/>
        <end position="220"/>
    </location>
</feature>
<gene>
    <name evidence="2" type="ORF">ACFQ5T_00340</name>
</gene>
<dbReference type="PANTHER" id="PTHR13696">
    <property type="entry name" value="P-LOOP CONTAINING NUCLEOSIDE TRIPHOSPHATE HYDROLASE"/>
    <property type="match status" value="1"/>
</dbReference>
<evidence type="ECO:0000259" key="1">
    <source>
        <dbReference type="Pfam" id="PF13614"/>
    </source>
</evidence>
<sequence length="315" mass="35183">MSNEGKTESEKAKVISFINMKGGVGKTTLTKEIGFRLANSLGKKVLLIDVDPQINLTQSIFKYFNYAQSAEIAQKLKKQYDNSDEDSENEDANVKTTKVSTASIKKVFEGNSSSPANLADCVLTFPDSNLSIIPGELGIEFTTRNLNSAQLENGIYNFIDKQNLRSLFDYILIDCPPTYSSYTVAALKPSDFYVIPVKPEAYSILGINMLSKVVKTIVDDNRIFFKEQPLHNLGIILTDIKSKPSAGIKNLIQDISSSNVLKNSGIDIFKTRFLHNPYLQSDISYFIDTSNAEKGSKPNLNKLVKEFQEKVNRYE</sequence>
<dbReference type="SUPFAM" id="SSF52540">
    <property type="entry name" value="P-loop containing nucleoside triphosphate hydrolases"/>
    <property type="match status" value="1"/>
</dbReference>
<dbReference type="RefSeq" id="WP_125701819.1">
    <property type="nucleotide sequence ID" value="NZ_JBHTOM010000001.1"/>
</dbReference>
<keyword evidence="3" id="KW-1185">Reference proteome</keyword>
<dbReference type="Gene3D" id="3.40.50.300">
    <property type="entry name" value="P-loop containing nucleotide triphosphate hydrolases"/>
    <property type="match status" value="1"/>
</dbReference>
<dbReference type="CDD" id="cd02042">
    <property type="entry name" value="ParAB_family"/>
    <property type="match status" value="1"/>
</dbReference>
<dbReference type="Pfam" id="PF13614">
    <property type="entry name" value="AAA_31"/>
    <property type="match status" value="1"/>
</dbReference>
<comment type="caution">
    <text evidence="2">The sequence shown here is derived from an EMBL/GenBank/DDBJ whole genome shotgun (WGS) entry which is preliminary data.</text>
</comment>
<protein>
    <submittedName>
        <fullName evidence="2">ParA family protein</fullName>
    </submittedName>
</protein>
<dbReference type="PANTHER" id="PTHR13696:SF99">
    <property type="entry name" value="COBYRINIC ACID AC-DIAMIDE SYNTHASE"/>
    <property type="match status" value="1"/>
</dbReference>
<evidence type="ECO:0000313" key="3">
    <source>
        <dbReference type="Proteomes" id="UP001597195"/>
    </source>
</evidence>
<dbReference type="Proteomes" id="UP001597195">
    <property type="component" value="Unassembled WGS sequence"/>
</dbReference>